<evidence type="ECO:0000313" key="2">
    <source>
        <dbReference type="EMBL" id="AXI09359.1"/>
    </source>
</evidence>
<keyword evidence="1" id="KW-0472">Membrane</keyword>
<protein>
    <submittedName>
        <fullName evidence="2">Uncharacterized protein</fullName>
    </submittedName>
</protein>
<dbReference type="PIRSF" id="PIRSF036710">
    <property type="entry name" value="YphA_Bacsu"/>
    <property type="match status" value="1"/>
</dbReference>
<keyword evidence="1" id="KW-1133">Transmembrane helix</keyword>
<organism evidence="2 3">
    <name type="scientific">Oceanobacillus zhaokaii</name>
    <dbReference type="NCBI Taxonomy" id="2052660"/>
    <lineage>
        <taxon>Bacteria</taxon>
        <taxon>Bacillati</taxon>
        <taxon>Bacillota</taxon>
        <taxon>Bacilli</taxon>
        <taxon>Bacillales</taxon>
        <taxon>Bacillaceae</taxon>
        <taxon>Oceanobacillus</taxon>
    </lineage>
</organism>
<feature type="transmembrane region" description="Helical" evidence="1">
    <location>
        <begin position="52"/>
        <end position="69"/>
    </location>
</feature>
<dbReference type="KEGG" id="ocn:CUC15_10690"/>
<name>A0A345PH79_9BACI</name>
<feature type="transmembrane region" description="Helical" evidence="1">
    <location>
        <begin position="6"/>
        <end position="22"/>
    </location>
</feature>
<keyword evidence="1" id="KW-0812">Transmembrane</keyword>
<sequence>MASGILFYWFSWILWIIATFILKKNRLRTFLASWILLSIIGTYVNLQIENLTVSLSIIILFLGSIVLIARNDNLLYLIFSAFTLMIGYASFRFWELLSPVLMFLPRGLLITVLFSLLTCILTRNYYSRLSVCLLGMLAGELIYQLTVSYIGFNEVIGELFFFDYLLSTVLFITFLKVVHKVSNATFNWIRNFWVRLRLQNQ</sequence>
<gene>
    <name evidence="2" type="ORF">CUC15_10690</name>
</gene>
<dbReference type="AlphaFoldDB" id="A0A345PH79"/>
<evidence type="ECO:0000313" key="3">
    <source>
        <dbReference type="Proteomes" id="UP000253908"/>
    </source>
</evidence>
<dbReference type="EMBL" id="CP024848">
    <property type="protein sequence ID" value="AXI09359.1"/>
    <property type="molecule type" value="Genomic_DNA"/>
</dbReference>
<dbReference type="Pfam" id="PF24124">
    <property type="entry name" value="YphA"/>
    <property type="match status" value="1"/>
</dbReference>
<feature type="transmembrane region" description="Helical" evidence="1">
    <location>
        <begin position="129"/>
        <end position="147"/>
    </location>
</feature>
<evidence type="ECO:0000256" key="1">
    <source>
        <dbReference type="SAM" id="Phobius"/>
    </source>
</evidence>
<feature type="transmembrane region" description="Helical" evidence="1">
    <location>
        <begin position="100"/>
        <end position="122"/>
    </location>
</feature>
<accession>A0A345PH79</accession>
<reference evidence="3" key="1">
    <citation type="submission" date="2017-11" db="EMBL/GenBank/DDBJ databases">
        <authorList>
            <person name="Zhu W."/>
        </authorList>
    </citation>
    <scope>NUCLEOTIDE SEQUENCE [LARGE SCALE GENOMIC DNA]</scope>
    <source>
        <strain evidence="3">160</strain>
    </source>
</reference>
<dbReference type="InterPro" id="IPR014617">
    <property type="entry name" value="YphA_Bacsu"/>
</dbReference>
<dbReference type="OrthoDB" id="2965169at2"/>
<feature type="transmembrane region" description="Helical" evidence="1">
    <location>
        <begin position="159"/>
        <end position="178"/>
    </location>
</feature>
<dbReference type="RefSeq" id="WP_114916649.1">
    <property type="nucleotide sequence ID" value="NZ_CP024848.1"/>
</dbReference>
<feature type="transmembrane region" description="Helical" evidence="1">
    <location>
        <begin position="29"/>
        <end position="46"/>
    </location>
</feature>
<feature type="transmembrane region" description="Helical" evidence="1">
    <location>
        <begin position="74"/>
        <end position="94"/>
    </location>
</feature>
<keyword evidence="3" id="KW-1185">Reference proteome</keyword>
<dbReference type="Proteomes" id="UP000253908">
    <property type="component" value="Chromosome"/>
</dbReference>
<proteinExistence type="predicted"/>